<evidence type="ECO:0000313" key="2">
    <source>
        <dbReference type="EMBL" id="EEC47996.1"/>
    </source>
</evidence>
<evidence type="ECO:0000313" key="3">
    <source>
        <dbReference type="Proteomes" id="UP000000759"/>
    </source>
</evidence>
<dbReference type="PANTHER" id="PTHR13383:SF11">
    <property type="entry name" value="RIBONUCLEASE H2 SUBUNIT B"/>
    <property type="match status" value="1"/>
</dbReference>
<proteinExistence type="predicted"/>
<dbReference type="RefSeq" id="XP_002180588.1">
    <property type="nucleotide sequence ID" value="XM_002180552.1"/>
</dbReference>
<dbReference type="GO" id="GO:0032299">
    <property type="term" value="C:ribonuclease H2 complex"/>
    <property type="evidence" value="ECO:0007669"/>
    <property type="project" value="InterPro"/>
</dbReference>
<dbReference type="OMA" id="NDICFFR"/>
<dbReference type="Proteomes" id="UP000000759">
    <property type="component" value="Chromosome 9"/>
</dbReference>
<dbReference type="eggNOG" id="ENOG502RWHJ">
    <property type="taxonomic scope" value="Eukaryota"/>
</dbReference>
<dbReference type="Gene3D" id="1.10.20.120">
    <property type="match status" value="1"/>
</dbReference>
<dbReference type="GeneID" id="7201321"/>
<reference evidence="2 3" key="1">
    <citation type="journal article" date="2008" name="Nature">
        <title>The Phaeodactylum genome reveals the evolutionary history of diatom genomes.</title>
        <authorList>
            <person name="Bowler C."/>
            <person name="Allen A.E."/>
            <person name="Badger J.H."/>
            <person name="Grimwood J."/>
            <person name="Jabbari K."/>
            <person name="Kuo A."/>
            <person name="Maheswari U."/>
            <person name="Martens C."/>
            <person name="Maumus F."/>
            <person name="Otillar R.P."/>
            <person name="Rayko E."/>
            <person name="Salamov A."/>
            <person name="Vandepoele K."/>
            <person name="Beszteri B."/>
            <person name="Gruber A."/>
            <person name="Heijde M."/>
            <person name="Katinka M."/>
            <person name="Mock T."/>
            <person name="Valentin K."/>
            <person name="Verret F."/>
            <person name="Berges J.A."/>
            <person name="Brownlee C."/>
            <person name="Cadoret J.P."/>
            <person name="Chiovitti A."/>
            <person name="Choi C.J."/>
            <person name="Coesel S."/>
            <person name="De Martino A."/>
            <person name="Detter J.C."/>
            <person name="Durkin C."/>
            <person name="Falciatore A."/>
            <person name="Fournet J."/>
            <person name="Haruta M."/>
            <person name="Huysman M.J."/>
            <person name="Jenkins B.D."/>
            <person name="Jiroutova K."/>
            <person name="Jorgensen R.E."/>
            <person name="Joubert Y."/>
            <person name="Kaplan A."/>
            <person name="Kroger N."/>
            <person name="Kroth P.G."/>
            <person name="La Roche J."/>
            <person name="Lindquist E."/>
            <person name="Lommer M."/>
            <person name="Martin-Jezequel V."/>
            <person name="Lopez P.J."/>
            <person name="Lucas S."/>
            <person name="Mangogna M."/>
            <person name="McGinnis K."/>
            <person name="Medlin L.K."/>
            <person name="Montsant A."/>
            <person name="Oudot-Le Secq M.P."/>
            <person name="Napoli C."/>
            <person name="Obornik M."/>
            <person name="Parker M.S."/>
            <person name="Petit J.L."/>
            <person name="Porcel B.M."/>
            <person name="Poulsen N."/>
            <person name="Robison M."/>
            <person name="Rychlewski L."/>
            <person name="Rynearson T.A."/>
            <person name="Schmutz J."/>
            <person name="Shapiro H."/>
            <person name="Siaut M."/>
            <person name="Stanley M."/>
            <person name="Sussman M.R."/>
            <person name="Taylor A.R."/>
            <person name="Vardi A."/>
            <person name="von Dassow P."/>
            <person name="Vyverman W."/>
            <person name="Willis A."/>
            <person name="Wyrwicz L.S."/>
            <person name="Rokhsar D.S."/>
            <person name="Weissenbach J."/>
            <person name="Armbrust E.V."/>
            <person name="Green B.R."/>
            <person name="Van de Peer Y."/>
            <person name="Grigoriev I.V."/>
        </authorList>
    </citation>
    <scope>NUCLEOTIDE SEQUENCE [LARGE SCALE GENOMIC DNA]</scope>
    <source>
        <strain evidence="2 3">CCAP 1055/1</strain>
    </source>
</reference>
<feature type="region of interest" description="Disordered" evidence="1">
    <location>
        <begin position="285"/>
        <end position="333"/>
    </location>
</feature>
<dbReference type="InParanoid" id="B7FZZ3"/>
<dbReference type="GO" id="GO:0006401">
    <property type="term" value="P:RNA catabolic process"/>
    <property type="evidence" value="ECO:0007669"/>
    <property type="project" value="TreeGrafter"/>
</dbReference>
<dbReference type="OrthoDB" id="29098at2759"/>
<sequence length="478" mass="50773">MIRTSQSLAEGDDRLLVAVWSPSLQNEVDAVGNGRAAASASLWSSADVELSSTSIGVRTGVVVRHLPDPATGDDRAYLISYPSSNNGVGSNNGGTSTVTTSSLASTTKTTTDRTNPHVAVAELQSISTRYGSYLVGDDYVVGDGSLYTATPVDPLFWCLTDDNATANTTTSGNHSAAQSQSWQPLEQIVATTFPPHVSDLVMDKAQYRHVLASMSLAMDSASSDPNECFYRFSVAKALVWLTRKQQAVEAVLLQQAVNETATSNAAAALAKEAVNGGAFSDSFQLGGQRDECDPKRSKSPVAGSLEPPPAAHFDQPLSQTGSPENAATTTPTCVSTLQPQSLSVSAQIQAKEESIQVVCQYLRPVWQSRFLEHLEVTESVLETTTERQKRRLVAQQASNNPDAGHSGAPTMTLPTVSTADWNERLTQTVSEDTSGNINTISTKRGPPSQTIGAKKLAKVNTKGMKKMSAFFGAAAKKK</sequence>
<dbReference type="AlphaFoldDB" id="B7FZZ3"/>
<name>B7FZZ3_PHATC</name>
<dbReference type="EMBL" id="CM000612">
    <property type="protein sequence ID" value="EEC47996.1"/>
    <property type="molecule type" value="Genomic_DNA"/>
</dbReference>
<dbReference type="KEGG" id="pti:PHATRDRAFT_35954"/>
<keyword evidence="3" id="KW-1185">Reference proteome</keyword>
<gene>
    <name evidence="2" type="ORF">PHATRDRAFT_35954</name>
</gene>
<dbReference type="GO" id="GO:0005654">
    <property type="term" value="C:nucleoplasm"/>
    <property type="evidence" value="ECO:0007669"/>
    <property type="project" value="TreeGrafter"/>
</dbReference>
<evidence type="ECO:0000256" key="1">
    <source>
        <dbReference type="SAM" id="MobiDB-lite"/>
    </source>
</evidence>
<reference evidence="3" key="2">
    <citation type="submission" date="2008-08" db="EMBL/GenBank/DDBJ databases">
        <authorList>
            <consortium name="Diatom Consortium"/>
            <person name="Grigoriev I."/>
            <person name="Grimwood J."/>
            <person name="Kuo A."/>
            <person name="Otillar R.P."/>
            <person name="Salamov A."/>
            <person name="Detter J.C."/>
            <person name="Lindquist E."/>
            <person name="Shapiro H."/>
            <person name="Lucas S."/>
            <person name="Glavina del Rio T."/>
            <person name="Pitluck S."/>
            <person name="Rokhsar D."/>
            <person name="Bowler C."/>
        </authorList>
    </citation>
    <scope>GENOME REANNOTATION</scope>
    <source>
        <strain evidence="3">CCAP 1055/1</strain>
    </source>
</reference>
<dbReference type="PANTHER" id="PTHR13383">
    <property type="entry name" value="RIBONUCLEASE H2 SUBUNIT B"/>
    <property type="match status" value="1"/>
</dbReference>
<protein>
    <submittedName>
        <fullName evidence="2">Uncharacterized protein</fullName>
    </submittedName>
</protein>
<dbReference type="PaxDb" id="2850-Phatr35954"/>
<feature type="compositionally biased region" description="Polar residues" evidence="1">
    <location>
        <begin position="316"/>
        <end position="333"/>
    </location>
</feature>
<organism evidence="2 3">
    <name type="scientific">Phaeodactylum tricornutum (strain CCAP 1055/1)</name>
    <dbReference type="NCBI Taxonomy" id="556484"/>
    <lineage>
        <taxon>Eukaryota</taxon>
        <taxon>Sar</taxon>
        <taxon>Stramenopiles</taxon>
        <taxon>Ochrophyta</taxon>
        <taxon>Bacillariophyta</taxon>
        <taxon>Bacillariophyceae</taxon>
        <taxon>Bacillariophycidae</taxon>
        <taxon>Naviculales</taxon>
        <taxon>Phaeodactylaceae</taxon>
        <taxon>Phaeodactylum</taxon>
    </lineage>
</organism>
<dbReference type="HOGENOM" id="CLU_571733_0_0_1"/>
<feature type="region of interest" description="Disordered" evidence="1">
    <location>
        <begin position="430"/>
        <end position="449"/>
    </location>
</feature>
<accession>B7FZZ3</accession>
<dbReference type="Gene3D" id="2.20.25.530">
    <property type="match status" value="1"/>
</dbReference>
<dbReference type="InterPro" id="IPR040456">
    <property type="entry name" value="RNase_H2_suB"/>
</dbReference>